<keyword evidence="2" id="KW-1185">Reference proteome</keyword>
<dbReference type="Proteomes" id="UP001142175">
    <property type="component" value="Unassembled WGS sequence"/>
</dbReference>
<reference evidence="1" key="1">
    <citation type="submission" date="2022-08" db="EMBL/GenBank/DDBJ databases">
        <authorList>
            <person name="Zhang D."/>
        </authorList>
    </citation>
    <scope>NUCLEOTIDE SEQUENCE</scope>
    <source>
        <strain evidence="1">XJ19-11</strain>
    </source>
</reference>
<evidence type="ECO:0000313" key="2">
    <source>
        <dbReference type="Proteomes" id="UP001142175"/>
    </source>
</evidence>
<gene>
    <name evidence="1" type="ORF">NU887_07600</name>
</gene>
<accession>A0A9X2T1V4</accession>
<evidence type="ECO:0000313" key="1">
    <source>
        <dbReference type="EMBL" id="MCR9014900.1"/>
    </source>
</evidence>
<name>A0A9X2T1V4_9BACT</name>
<dbReference type="EMBL" id="JANSUY010000003">
    <property type="protein sequence ID" value="MCR9014900.1"/>
    <property type="molecule type" value="Genomic_DNA"/>
</dbReference>
<sequence>MKKLIALIGILSLGIQIGNAQDEDIFGIDSKAKSKTRKSQSNIGNVFRNAIGNFSFEVFTGGAFHTNKMVFTSLSPSLYPIEQFQNIEIPQQITAEDTLTFSGNNFAIPVNAAVKINLFNTLTLGAGYGREFGGMSSLRSGDLEFRFDRTNYTLDRAFGSIGLVLYDANKRAKFLRWRYRAFDSNNIMMQSEMNQRIRQIYPWRFMAESEFGNVYMRKNFDALVNTNNQSFFNLALRVEKEFSEYTKFFVKTGAEFRKYNYQTEIPEEFQTIGQNLFFAQVGLSISLPSTKRCKVPGCGVVMKHLHNGVEYRGSSIFQLQNRRVGQWY</sequence>
<comment type="caution">
    <text evidence="1">The sequence shown here is derived from an EMBL/GenBank/DDBJ whole genome shotgun (WGS) entry which is preliminary data.</text>
</comment>
<organism evidence="1 2">
    <name type="scientific">Aquiflexum gelatinilyticum</name>
    <dbReference type="NCBI Taxonomy" id="2961943"/>
    <lineage>
        <taxon>Bacteria</taxon>
        <taxon>Pseudomonadati</taxon>
        <taxon>Bacteroidota</taxon>
        <taxon>Cytophagia</taxon>
        <taxon>Cytophagales</taxon>
        <taxon>Cyclobacteriaceae</taxon>
        <taxon>Aquiflexum</taxon>
    </lineage>
</organism>
<proteinExistence type="predicted"/>
<dbReference type="AlphaFoldDB" id="A0A9X2T1V4"/>
<protein>
    <submittedName>
        <fullName evidence="1">Uncharacterized protein</fullName>
    </submittedName>
</protein>
<dbReference type="RefSeq" id="WP_258422776.1">
    <property type="nucleotide sequence ID" value="NZ_JANSUY010000003.1"/>
</dbReference>